<reference evidence="6 7" key="1">
    <citation type="submission" date="2018-12" db="EMBL/GenBank/DDBJ databases">
        <authorList>
            <person name="Li S."/>
            <person name="Yang R."/>
            <person name="Chen G."/>
            <person name="Zou L."/>
            <person name="Zhang C."/>
            <person name="Chen Y."/>
            <person name="Liu Z."/>
            <person name="Li Y."/>
            <person name="Yan Y."/>
            <person name="Huang M."/>
            <person name="Chen T."/>
        </authorList>
    </citation>
    <scope>NUCLEOTIDE SEQUENCE [LARGE SCALE GENOMIC DNA]</scope>
    <source>
        <strain evidence="6 7">1257</strain>
    </source>
</reference>
<evidence type="ECO:0000256" key="4">
    <source>
        <dbReference type="RuleBase" id="RU003476"/>
    </source>
</evidence>
<proteinExistence type="inferred from homology"/>
<dbReference type="OrthoDB" id="9761969at2"/>
<protein>
    <submittedName>
        <fullName evidence="6">NUDIX domain-containing protein</fullName>
    </submittedName>
</protein>
<dbReference type="Gene3D" id="3.90.79.10">
    <property type="entry name" value="Nucleoside Triphosphate Pyrophosphohydrolase"/>
    <property type="match status" value="1"/>
</dbReference>
<evidence type="ECO:0000259" key="5">
    <source>
        <dbReference type="PROSITE" id="PS51462"/>
    </source>
</evidence>
<dbReference type="InterPro" id="IPR020084">
    <property type="entry name" value="NUDIX_hydrolase_CS"/>
</dbReference>
<name>A0A3S8UIE9_9PSED</name>
<keyword evidence="3" id="KW-0460">Magnesium</keyword>
<gene>
    <name evidence="6" type="ORF">EJA05_10555</name>
</gene>
<evidence type="ECO:0000313" key="7">
    <source>
        <dbReference type="Proteomes" id="UP000268230"/>
    </source>
</evidence>
<dbReference type="EMBL" id="CP034338">
    <property type="protein sequence ID" value="AZL68145.1"/>
    <property type="molecule type" value="Genomic_DNA"/>
</dbReference>
<dbReference type="Proteomes" id="UP000268230">
    <property type="component" value="Chromosome"/>
</dbReference>
<dbReference type="SUPFAM" id="SSF55811">
    <property type="entry name" value="Nudix"/>
    <property type="match status" value="1"/>
</dbReference>
<dbReference type="GO" id="GO:0016787">
    <property type="term" value="F:hydrolase activity"/>
    <property type="evidence" value="ECO:0007669"/>
    <property type="project" value="UniProtKB-KW"/>
</dbReference>
<evidence type="ECO:0000256" key="3">
    <source>
        <dbReference type="ARBA" id="ARBA00022842"/>
    </source>
</evidence>
<dbReference type="PROSITE" id="PS51462">
    <property type="entry name" value="NUDIX"/>
    <property type="match status" value="1"/>
</dbReference>
<comment type="similarity">
    <text evidence="4">Belongs to the Nudix hydrolase family.</text>
</comment>
<keyword evidence="2 4" id="KW-0378">Hydrolase</keyword>
<sequence>MRERKSARLLVINPQRRVLLFRFVHTQGALAGDDYWATPGGGLEAGESFEAAAIRELREETGIVIDAVAESIAERRFPLVLPSGEEVLSVERYFIVQVVQRALSNAEWTANECAVIADHRWWSAEELRATTDTVWPQWLVGKLEEEGVFASAPDLTTAPQIPTR</sequence>
<dbReference type="PANTHER" id="PTHR43046:SF12">
    <property type="entry name" value="GDP-MANNOSE MANNOSYL HYDROLASE"/>
    <property type="match status" value="1"/>
</dbReference>
<evidence type="ECO:0000256" key="2">
    <source>
        <dbReference type="ARBA" id="ARBA00022801"/>
    </source>
</evidence>
<dbReference type="PROSITE" id="PS00893">
    <property type="entry name" value="NUDIX_BOX"/>
    <property type="match status" value="1"/>
</dbReference>
<dbReference type="InterPro" id="IPR015797">
    <property type="entry name" value="NUDIX_hydrolase-like_dom_sf"/>
</dbReference>
<dbReference type="KEGG" id="pory:EJA05_10555"/>
<dbReference type="InterPro" id="IPR020476">
    <property type="entry name" value="Nudix_hydrolase"/>
</dbReference>
<dbReference type="AlphaFoldDB" id="A0A3S8UIE9"/>
<accession>A0A3S8UIE9</accession>
<evidence type="ECO:0000313" key="6">
    <source>
        <dbReference type="EMBL" id="AZL68145.1"/>
    </source>
</evidence>
<dbReference type="CDD" id="cd04685">
    <property type="entry name" value="NUDIX_Hydrolase"/>
    <property type="match status" value="1"/>
</dbReference>
<comment type="cofactor">
    <cofactor evidence="1">
        <name>Mg(2+)</name>
        <dbReference type="ChEBI" id="CHEBI:18420"/>
    </cofactor>
</comment>
<evidence type="ECO:0000256" key="1">
    <source>
        <dbReference type="ARBA" id="ARBA00001946"/>
    </source>
</evidence>
<organism evidence="6 7">
    <name type="scientific">Pseudomonas entomophila</name>
    <dbReference type="NCBI Taxonomy" id="312306"/>
    <lineage>
        <taxon>Bacteria</taxon>
        <taxon>Pseudomonadati</taxon>
        <taxon>Pseudomonadota</taxon>
        <taxon>Gammaproteobacteria</taxon>
        <taxon>Pseudomonadales</taxon>
        <taxon>Pseudomonadaceae</taxon>
        <taxon>Pseudomonas</taxon>
    </lineage>
</organism>
<dbReference type="InterPro" id="IPR000086">
    <property type="entry name" value="NUDIX_hydrolase_dom"/>
</dbReference>
<dbReference type="Pfam" id="PF00293">
    <property type="entry name" value="NUDIX"/>
    <property type="match status" value="1"/>
</dbReference>
<feature type="domain" description="Nudix hydrolase" evidence="5">
    <location>
        <begin position="2"/>
        <end position="146"/>
    </location>
</feature>
<dbReference type="PANTHER" id="PTHR43046">
    <property type="entry name" value="GDP-MANNOSE MANNOSYL HYDROLASE"/>
    <property type="match status" value="1"/>
</dbReference>
<dbReference type="PRINTS" id="PR00502">
    <property type="entry name" value="NUDIXFAMILY"/>
</dbReference>